<feature type="compositionally biased region" description="Low complexity" evidence="6">
    <location>
        <begin position="1598"/>
        <end position="1610"/>
    </location>
</feature>
<keyword evidence="4" id="KW-0804">Transcription</keyword>
<dbReference type="RefSeq" id="XP_067918762.1">
    <property type="nucleotide sequence ID" value="XM_068069265.1"/>
</dbReference>
<dbReference type="Proteomes" id="UP000221165">
    <property type="component" value="Unassembled WGS sequence"/>
</dbReference>
<feature type="compositionally biased region" description="Basic and acidic residues" evidence="6">
    <location>
        <begin position="1636"/>
        <end position="1645"/>
    </location>
</feature>
<feature type="region of interest" description="Disordered" evidence="6">
    <location>
        <begin position="1364"/>
        <end position="1392"/>
    </location>
</feature>
<evidence type="ECO:0000256" key="2">
    <source>
        <dbReference type="ARBA" id="ARBA00023015"/>
    </source>
</evidence>
<dbReference type="GO" id="GO:0003677">
    <property type="term" value="F:DNA binding"/>
    <property type="evidence" value="ECO:0007669"/>
    <property type="project" value="UniProtKB-KW"/>
</dbReference>
<feature type="compositionally biased region" description="Low complexity" evidence="6">
    <location>
        <begin position="934"/>
        <end position="946"/>
    </location>
</feature>
<dbReference type="GO" id="GO:0003700">
    <property type="term" value="F:DNA-binding transcription factor activity"/>
    <property type="evidence" value="ECO:0007669"/>
    <property type="project" value="InterPro"/>
</dbReference>
<proteinExistence type="predicted"/>
<evidence type="ECO:0000313" key="8">
    <source>
        <dbReference type="EMBL" id="PHJ17037.1"/>
    </source>
</evidence>
<dbReference type="InterPro" id="IPR001471">
    <property type="entry name" value="AP2/ERF_dom"/>
</dbReference>
<evidence type="ECO:0000256" key="5">
    <source>
        <dbReference type="ARBA" id="ARBA00023242"/>
    </source>
</evidence>
<dbReference type="EMBL" id="MIGC01005327">
    <property type="protein sequence ID" value="PHJ17037.1"/>
    <property type="molecule type" value="Genomic_DNA"/>
</dbReference>
<evidence type="ECO:0000313" key="9">
    <source>
        <dbReference type="Proteomes" id="UP000221165"/>
    </source>
</evidence>
<dbReference type="VEuPathDB" id="ToxoDB:CSUI_009147"/>
<sequence length="1734" mass="182218">MAKTKADGLSEQVLSIAVPAPLQPTILRKRPPSLHMDRSWPVEVTIPCNASFPCTPVISPAASLCGSAVSVLSSPVSTVGNTFCGGGPDFRFSSPLSHAAEIESQPEVCAVPANEPLFPATSIFVTARGDSESSAMTLSRSGDVRQAVDCDIPADDTEIFGQQTAALAFEVDGRKGNSEPVAVVRAKDLSKDCEPDEVVSQAENQGAESFLVARRADALPEGCASSRSTTTSEPGADFSGFLWEKHACSVSPSPGVEGRRMDVQIKDSRGDPGTSDSGTGTTCTGGRTADYRGVNSPVSQTTEAVDDIRETFVCIPGLDARPEHLDQSVGAEARKSCSTENTAESTGASAVLETLGPKVRLPVGADLEERLGDQLSFERLESFCDAIASPADTLLCTDCGCSQPRAITRRLHPEVEMSGVAVSELTRDGAPHSVEPKPGALNVVTVSSDSHNECQRGLFEDRNPSRSGQPEHSYIRRSATTGSVLKGERSKKGDLADFVDSSREGDTVGAVTTGCGTTSRCWRIGGGRGQKLFTRSTPSGQTGSFGCACCGGPLLCSRCSTDEGGRAVSAAGFTASRSGRLFSHVPSDEQACQSPAASDDEVWLAEPCRVCAECIYCASCVESMREATAVPGGLTSHRNHAAEEDSNVSGGECNLCGKVTLPGSDVAITNAYVHLGDTSSDSSMMSDLELVEPRLPSFDCEASGAAYQTSVLGFQELNPGLVGYMGPYVGAVRQTPRAEAKLAVVQAEVSQLGGETAVSLPRHGQLKPLQSPLRTVEEGPGAEAPKRSLGSVSSFAPAGQVQPTPESSLTLLEHSPSPRNAPPGIASAGEPRRSFSHYEQLMRSFHSSVESLDSHVERFPSACCDGETCDVRMWKGVKMLYTRSSGLPECALAPHTRTCSLGHSTSYLGQPADRRVAGQGVQVFTGPSSMLLSGTSSSGIGTSKTGRFPEGRDQPLGLTADNGQLGLATTERLFRTSGARLLATTSTVTTVSTTDALSCNSPVRNETSASPCHAMGPGPSAFQRGCLSAIAAAVQQKEADSVATDLPPQPVGESLRSERIVATGSGLRSDDCYCTPFGTTASVSPADEANSIAVYEKQMEDTGSSCSVGLPSGGAIDLVSPFGSTDQREAAKSPCGGAPASARSVAAVPSDTPSQHRCLWERGHAYSAVCRLLDQGRGAEVAHLQRHRVDFPNKPFSATLRQVSFAHPVASSTAQSTVDKGQDPLAANENGHRVSSNLVSGKRYRSHGFSETARSTDKCRSKGVDGTTAGQVVAKESAGSSSSVAASALRSSKLDSPLQVTMAGEHGGVDVGNGTFVATGCERGRVSLTATPRGGGTVRDSADLRHYQQDQVFDCSSKSGEKLVLDSSTSKLSNPPPQNTTGRRSPGSVLNAGELPEMKSEFFASTSGEDNPFSDSSAGTQGEDAGATQMTGVEASLVDVAVPKCRSTKRPRIESSARARLHPSRVSSLCKAPDRDGHMSQQLVGKRLVGDERPSGATDVRSERGSRLEVWDGCQRERESCSITESTTDSAKRARPGSRKTDADPGWVGLHGPEHLSISGLGTRTRRRTERSGRLQSPATSAEHVAGASGDGDMETAQEQSKQLQQSLQPEKGDPGVTGVEGTASPSEFEPSGEVLRGDGCKSRETAGSAQGESSWKTGSDGRVIYDHTGQKISGIWFDTGRRLWRVVFTQGERRRTKGFSLRQYGFEEARNMAVRCKLEMEAKKAEKSTSNVE</sequence>
<feature type="region of interest" description="Disordered" evidence="6">
    <location>
        <begin position="1404"/>
        <end position="1427"/>
    </location>
</feature>
<feature type="region of interest" description="Disordered" evidence="6">
    <location>
        <begin position="1448"/>
        <end position="1480"/>
    </location>
</feature>
<accession>A0A2C6KHL0</accession>
<comment type="caution">
    <text evidence="8">The sequence shown here is derived from an EMBL/GenBank/DDBJ whole genome shotgun (WGS) entry which is preliminary data.</text>
</comment>
<feature type="region of interest" description="Disordered" evidence="6">
    <location>
        <begin position="1245"/>
        <end position="1265"/>
    </location>
</feature>
<feature type="region of interest" description="Disordered" evidence="6">
    <location>
        <begin position="934"/>
        <end position="958"/>
    </location>
</feature>
<evidence type="ECO:0000256" key="4">
    <source>
        <dbReference type="ARBA" id="ARBA00023163"/>
    </source>
</evidence>
<feature type="domain" description="AP2/ERF" evidence="7">
    <location>
        <begin position="1672"/>
        <end position="1723"/>
    </location>
</feature>
<keyword evidence="3" id="KW-0238">DNA-binding</keyword>
<keyword evidence="9" id="KW-1185">Reference proteome</keyword>
<keyword evidence="2" id="KW-0805">Transcription regulation</keyword>
<feature type="compositionally biased region" description="Polar residues" evidence="6">
    <location>
        <begin position="1366"/>
        <end position="1383"/>
    </location>
</feature>
<comment type="subcellular location">
    <subcellularLocation>
        <location evidence="1">Nucleus</location>
    </subcellularLocation>
</comment>
<feature type="compositionally biased region" description="Low complexity" evidence="6">
    <location>
        <begin position="271"/>
        <end position="288"/>
    </location>
</feature>
<name>A0A2C6KHL0_9APIC</name>
<feature type="region of interest" description="Disordered" evidence="6">
    <location>
        <begin position="266"/>
        <end position="302"/>
    </location>
</feature>
<gene>
    <name evidence="8" type="ORF">CSUI_009147</name>
</gene>
<reference evidence="8 9" key="1">
    <citation type="journal article" date="2017" name="Int. J. Parasitol.">
        <title>The genome of the protozoan parasite Cystoisospora suis and a reverse vaccinology approach to identify vaccine candidates.</title>
        <authorList>
            <person name="Palmieri N."/>
            <person name="Shrestha A."/>
            <person name="Ruttkowski B."/>
            <person name="Beck T."/>
            <person name="Vogl C."/>
            <person name="Tomley F."/>
            <person name="Blake D.P."/>
            <person name="Joachim A."/>
        </authorList>
    </citation>
    <scope>NUCLEOTIDE SEQUENCE [LARGE SCALE GENOMIC DNA]</scope>
    <source>
        <strain evidence="8 9">Wien I</strain>
    </source>
</reference>
<dbReference type="GeneID" id="94432476"/>
<keyword evidence="5" id="KW-0539">Nucleus</keyword>
<evidence type="ECO:0000259" key="7">
    <source>
        <dbReference type="Pfam" id="PF00847"/>
    </source>
</evidence>
<protein>
    <submittedName>
        <fullName evidence="8">Ap2 domain transcription factor ap2viii-6</fullName>
    </submittedName>
</protein>
<feature type="region of interest" description="Disordered" evidence="6">
    <location>
        <begin position="756"/>
        <end position="831"/>
    </location>
</feature>
<dbReference type="OrthoDB" id="372718at2759"/>
<dbReference type="Gene3D" id="1.20.5.2050">
    <property type="match status" value="1"/>
</dbReference>
<feature type="region of interest" description="Disordered" evidence="6">
    <location>
        <begin position="1518"/>
        <end position="1661"/>
    </location>
</feature>
<evidence type="ECO:0000256" key="3">
    <source>
        <dbReference type="ARBA" id="ARBA00023125"/>
    </source>
</evidence>
<feature type="compositionally biased region" description="Polar residues" evidence="6">
    <location>
        <begin position="801"/>
        <end position="810"/>
    </location>
</feature>
<dbReference type="GO" id="GO:0005634">
    <property type="term" value="C:nucleus"/>
    <property type="evidence" value="ECO:0007669"/>
    <property type="project" value="UniProtKB-SubCell"/>
</dbReference>
<feature type="compositionally biased region" description="Basic and acidic residues" evidence="6">
    <location>
        <begin position="1254"/>
        <end position="1263"/>
    </location>
</feature>
<evidence type="ECO:0000256" key="1">
    <source>
        <dbReference type="ARBA" id="ARBA00004123"/>
    </source>
</evidence>
<feature type="compositionally biased region" description="Polar residues" evidence="6">
    <location>
        <begin position="1646"/>
        <end position="1658"/>
    </location>
</feature>
<dbReference type="Pfam" id="PF00847">
    <property type="entry name" value="AP2"/>
    <property type="match status" value="1"/>
</dbReference>
<organism evidence="8 9">
    <name type="scientific">Cystoisospora suis</name>
    <dbReference type="NCBI Taxonomy" id="483139"/>
    <lineage>
        <taxon>Eukaryota</taxon>
        <taxon>Sar</taxon>
        <taxon>Alveolata</taxon>
        <taxon>Apicomplexa</taxon>
        <taxon>Conoidasida</taxon>
        <taxon>Coccidia</taxon>
        <taxon>Eucoccidiorida</taxon>
        <taxon>Eimeriorina</taxon>
        <taxon>Sarcocystidae</taxon>
        <taxon>Cystoisospora</taxon>
    </lineage>
</organism>
<feature type="compositionally biased region" description="Polar residues" evidence="6">
    <location>
        <begin position="1404"/>
        <end position="1420"/>
    </location>
</feature>
<evidence type="ECO:0000256" key="6">
    <source>
        <dbReference type="SAM" id="MobiDB-lite"/>
    </source>
</evidence>